<dbReference type="Gene3D" id="2.40.33.40">
    <property type="entry name" value="Phosphotransferase system, glucitol/sorbitol-specific IIA component"/>
    <property type="match status" value="1"/>
</dbReference>
<gene>
    <name evidence="2" type="ORF">AVDCRST_MAG01-01-3587</name>
</gene>
<dbReference type="GO" id="GO:0009401">
    <property type="term" value="P:phosphoenolpyruvate-dependent sugar phosphotransferase system"/>
    <property type="evidence" value="ECO:0007669"/>
    <property type="project" value="InterPro"/>
</dbReference>
<dbReference type="Pfam" id="PF03829">
    <property type="entry name" value="PTSIIA_gutA"/>
    <property type="match status" value="1"/>
</dbReference>
<name>A0A6J4QBP9_9ACTN</name>
<protein>
    <recommendedName>
        <fullName evidence="3">PTS system, glucitol/sorbitol-specific IIA component</fullName>
    </recommendedName>
</protein>
<accession>A0A6J4QBP9</accession>
<dbReference type="GO" id="GO:0008982">
    <property type="term" value="F:protein-N(PI)-phosphohistidine-sugar phosphotransferase activity"/>
    <property type="evidence" value="ECO:0007669"/>
    <property type="project" value="InterPro"/>
</dbReference>
<proteinExistence type="predicted"/>
<dbReference type="AlphaFoldDB" id="A0A6J4QBP9"/>
<evidence type="ECO:0000256" key="1">
    <source>
        <dbReference type="PROSITE-ProRule" id="PRU00420"/>
    </source>
</evidence>
<dbReference type="PANTHER" id="PTHR40398">
    <property type="entry name" value="PTS SYSTEM GLUCITOL/SORBITOL-SPECIFIC EIIA COMPONENT"/>
    <property type="match status" value="1"/>
</dbReference>
<feature type="modified residue" description="Phosphohistidine; by HPr" evidence="1">
    <location>
        <position position="43"/>
    </location>
</feature>
<dbReference type="PROSITE" id="PS51097">
    <property type="entry name" value="PTS_EIIA_TYPE_5"/>
    <property type="match status" value="1"/>
</dbReference>
<dbReference type="SUPFAM" id="SSF141530">
    <property type="entry name" value="PTSIIA/GutA-like"/>
    <property type="match status" value="1"/>
</dbReference>
<sequence length="132" mass="14264">MEPIYVTELREIGPEVADFLQEGYLILFQMGVPPELAEMAVLHEVDHMRPEQPEPGDVLAIGASQYRITAVGTKAWQNVRELGHAVFVFNGAGEPEMPGQICLEEGGTENLAGTLQPGVRLEIKAGVEAPVG</sequence>
<organism evidence="2">
    <name type="scientific">uncultured Rubrobacteraceae bacterium</name>
    <dbReference type="NCBI Taxonomy" id="349277"/>
    <lineage>
        <taxon>Bacteria</taxon>
        <taxon>Bacillati</taxon>
        <taxon>Actinomycetota</taxon>
        <taxon>Rubrobacteria</taxon>
        <taxon>Rubrobacterales</taxon>
        <taxon>Rubrobacteraceae</taxon>
        <taxon>environmental samples</taxon>
    </lineage>
</organism>
<dbReference type="PANTHER" id="PTHR40398:SF1">
    <property type="entry name" value="PTS SYSTEM GLUCITOL_SORBITOL-SPECIFIC EIIA COMPONENT"/>
    <property type="match status" value="1"/>
</dbReference>
<dbReference type="GO" id="GO:0005737">
    <property type="term" value="C:cytoplasm"/>
    <property type="evidence" value="ECO:0007669"/>
    <property type="project" value="InterPro"/>
</dbReference>
<evidence type="ECO:0008006" key="3">
    <source>
        <dbReference type="Google" id="ProtNLM"/>
    </source>
</evidence>
<evidence type="ECO:0000313" key="2">
    <source>
        <dbReference type="EMBL" id="CAA9440321.1"/>
    </source>
</evidence>
<dbReference type="EMBL" id="CADCUW010000466">
    <property type="protein sequence ID" value="CAA9440321.1"/>
    <property type="molecule type" value="Genomic_DNA"/>
</dbReference>
<dbReference type="InterPro" id="IPR004716">
    <property type="entry name" value="PTS_IIA_glucitol/sorbitol-sp"/>
</dbReference>
<dbReference type="GO" id="GO:0016301">
    <property type="term" value="F:kinase activity"/>
    <property type="evidence" value="ECO:0007669"/>
    <property type="project" value="TreeGrafter"/>
</dbReference>
<dbReference type="InterPro" id="IPR036665">
    <property type="entry name" value="PTS_IIA_glucitol/sorbitol_sf"/>
</dbReference>
<reference evidence="2" key="1">
    <citation type="submission" date="2020-02" db="EMBL/GenBank/DDBJ databases">
        <authorList>
            <person name="Meier V. D."/>
        </authorList>
    </citation>
    <scope>NUCLEOTIDE SEQUENCE</scope>
    <source>
        <strain evidence="2">AVDCRST_MAG01</strain>
    </source>
</reference>